<reference evidence="1" key="1">
    <citation type="journal article" date="2017" name="Proc. Natl. Acad. Sci. U.S.A.">
        <title>Comparative genomics uncovers the prolific and distinctive metabolic potential of the cyanobacterial genus Moorea.</title>
        <authorList>
            <person name="Leao T."/>
            <person name="Castelao G."/>
            <person name="Korobeynikov A."/>
            <person name="Monroe E.A."/>
            <person name="Podell S."/>
            <person name="Glukhov E."/>
            <person name="Allen E.E."/>
            <person name="Gerwick W.H."/>
            <person name="Gerwick L."/>
        </authorList>
    </citation>
    <scope>NUCLEOTIDE SEQUENCE</scope>
    <source>
        <strain evidence="1">JHB</strain>
    </source>
</reference>
<name>A0A9Q9SSR3_MOOP1</name>
<dbReference type="Proteomes" id="UP000176944">
    <property type="component" value="Chromosome"/>
</dbReference>
<sequence length="99" mass="11279">MYSGSDSNEVNKIFSRFPIPDSRFPIPDSRFPIPDSRFPIPDSRLPIPDSRFPIPSIENCCSIVLFLISTSNVRVLLLSPLFTKSYWSFDKAIELIGKK</sequence>
<accession>A0A9Q9SSR3</accession>
<dbReference type="AlphaFoldDB" id="A0A9Q9SSR3"/>
<protein>
    <submittedName>
        <fullName evidence="1">Uncharacterized protein</fullName>
    </submittedName>
</protein>
<gene>
    <name evidence="1" type="ORF">BJP36_42150</name>
</gene>
<dbReference type="EMBL" id="CP017708">
    <property type="protein sequence ID" value="WAN68963.1"/>
    <property type="molecule type" value="Genomic_DNA"/>
</dbReference>
<reference evidence="1" key="2">
    <citation type="submission" date="2022-10" db="EMBL/GenBank/DDBJ databases">
        <authorList>
            <person name="Ngo T.-E."/>
        </authorList>
    </citation>
    <scope>NUCLEOTIDE SEQUENCE</scope>
    <source>
        <strain evidence="1">JHB</strain>
    </source>
</reference>
<organism evidence="1">
    <name type="scientific">Moorena producens (strain JHB)</name>
    <dbReference type="NCBI Taxonomy" id="1454205"/>
    <lineage>
        <taxon>Bacteria</taxon>
        <taxon>Bacillati</taxon>
        <taxon>Cyanobacteriota</taxon>
        <taxon>Cyanophyceae</taxon>
        <taxon>Coleofasciculales</taxon>
        <taxon>Coleofasciculaceae</taxon>
        <taxon>Moorena</taxon>
    </lineage>
</organism>
<evidence type="ECO:0000313" key="1">
    <source>
        <dbReference type="EMBL" id="WAN68963.1"/>
    </source>
</evidence>
<proteinExistence type="predicted"/>